<dbReference type="Proteomes" id="UP001154282">
    <property type="component" value="Unassembled WGS sequence"/>
</dbReference>
<comment type="caution">
    <text evidence="2">The sequence shown here is derived from an EMBL/GenBank/DDBJ whole genome shotgun (WGS) entry which is preliminary data.</text>
</comment>
<feature type="transmembrane region" description="Helical" evidence="1">
    <location>
        <begin position="139"/>
        <end position="161"/>
    </location>
</feature>
<dbReference type="EMBL" id="CAMGYJ010000005">
    <property type="protein sequence ID" value="CAI0418899.1"/>
    <property type="molecule type" value="Genomic_DNA"/>
</dbReference>
<evidence type="ECO:0000313" key="2">
    <source>
        <dbReference type="EMBL" id="CAI0418899.1"/>
    </source>
</evidence>
<evidence type="ECO:0000256" key="1">
    <source>
        <dbReference type="SAM" id="Phobius"/>
    </source>
</evidence>
<keyword evidence="1" id="KW-1133">Transmembrane helix</keyword>
<gene>
    <name evidence="2" type="ORF">LITE_LOCUS17792</name>
</gene>
<keyword evidence="1" id="KW-0812">Transmembrane</keyword>
<keyword evidence="1" id="KW-0472">Membrane</keyword>
<name>A0AAV0K991_9ROSI</name>
<protein>
    <submittedName>
        <fullName evidence="2">Uncharacterized protein</fullName>
    </submittedName>
</protein>
<dbReference type="AlphaFoldDB" id="A0AAV0K991"/>
<organism evidence="2 3">
    <name type="scientific">Linum tenue</name>
    <dbReference type="NCBI Taxonomy" id="586396"/>
    <lineage>
        <taxon>Eukaryota</taxon>
        <taxon>Viridiplantae</taxon>
        <taxon>Streptophyta</taxon>
        <taxon>Embryophyta</taxon>
        <taxon>Tracheophyta</taxon>
        <taxon>Spermatophyta</taxon>
        <taxon>Magnoliopsida</taxon>
        <taxon>eudicotyledons</taxon>
        <taxon>Gunneridae</taxon>
        <taxon>Pentapetalae</taxon>
        <taxon>rosids</taxon>
        <taxon>fabids</taxon>
        <taxon>Malpighiales</taxon>
        <taxon>Linaceae</taxon>
        <taxon>Linum</taxon>
    </lineage>
</organism>
<proteinExistence type="predicted"/>
<accession>A0AAV0K991</accession>
<sequence length="185" mass="19553">MSISVCNVTFLYIAVEFGVGGERRKEVRLDLRKANDWRGVVVVGGSASASLCGTIITVHWKAGKGGQGGGGGGGGGSAAVTLAPAMYPCSIIGVHKYVCWPSIFFVAADDLESVHLPVSCVGKTPKYVSRQECDCRVGLPFAVVEGARAGVIIWFILIFIVDDGKLPMPHKPKPVQRSQSSCCLE</sequence>
<reference evidence="2" key="1">
    <citation type="submission" date="2022-08" db="EMBL/GenBank/DDBJ databases">
        <authorList>
            <person name="Gutierrez-Valencia J."/>
        </authorList>
    </citation>
    <scope>NUCLEOTIDE SEQUENCE</scope>
</reference>
<evidence type="ECO:0000313" key="3">
    <source>
        <dbReference type="Proteomes" id="UP001154282"/>
    </source>
</evidence>
<keyword evidence="3" id="KW-1185">Reference proteome</keyword>